<organism evidence="11 12">
    <name type="scientific">Lactiplantibacillus xiangfangensis</name>
    <dbReference type="NCBI Taxonomy" id="942150"/>
    <lineage>
        <taxon>Bacteria</taxon>
        <taxon>Bacillati</taxon>
        <taxon>Bacillota</taxon>
        <taxon>Bacilli</taxon>
        <taxon>Lactobacillales</taxon>
        <taxon>Lactobacillaceae</taxon>
        <taxon>Lactiplantibacillus</taxon>
    </lineage>
</organism>
<evidence type="ECO:0000313" key="11">
    <source>
        <dbReference type="EMBL" id="KRO10861.1"/>
    </source>
</evidence>
<dbReference type="Pfam" id="PF02537">
    <property type="entry name" value="CRCB"/>
    <property type="match status" value="1"/>
</dbReference>
<comment type="subcellular location">
    <subcellularLocation>
        <location evidence="1 10">Cell membrane</location>
        <topology evidence="1 10">Multi-pass membrane protein</topology>
    </subcellularLocation>
</comment>
<feature type="binding site" evidence="10">
    <location>
        <position position="78"/>
    </location>
    <ligand>
        <name>Na(+)</name>
        <dbReference type="ChEBI" id="CHEBI:29101"/>
        <note>structural</note>
    </ligand>
</feature>
<keyword evidence="4 10" id="KW-1133">Transmembrane helix</keyword>
<keyword evidence="10" id="KW-0406">Ion transport</keyword>
<feature type="transmembrane region" description="Helical" evidence="10">
    <location>
        <begin position="7"/>
        <end position="28"/>
    </location>
</feature>
<dbReference type="GO" id="GO:0046872">
    <property type="term" value="F:metal ion binding"/>
    <property type="evidence" value="ECO:0007669"/>
    <property type="project" value="UniProtKB-KW"/>
</dbReference>
<dbReference type="AlphaFoldDB" id="A0A0R2MGC6"/>
<evidence type="ECO:0000256" key="8">
    <source>
        <dbReference type="ARBA" id="ARBA00035585"/>
    </source>
</evidence>
<feature type="transmembrane region" description="Helical" evidence="10">
    <location>
        <begin position="95"/>
        <end position="116"/>
    </location>
</feature>
<reference evidence="11 12" key="1">
    <citation type="journal article" date="2015" name="Genome Announc.">
        <title>Expanding the biotechnology potential of lactobacilli through comparative genomics of 213 strains and associated genera.</title>
        <authorList>
            <person name="Sun Z."/>
            <person name="Harris H.M."/>
            <person name="McCann A."/>
            <person name="Guo C."/>
            <person name="Argimon S."/>
            <person name="Zhang W."/>
            <person name="Yang X."/>
            <person name="Jeffery I.B."/>
            <person name="Cooney J.C."/>
            <person name="Kagawa T.F."/>
            <person name="Liu W."/>
            <person name="Song Y."/>
            <person name="Salvetti E."/>
            <person name="Wrobel A."/>
            <person name="Rasinkangas P."/>
            <person name="Parkhill J."/>
            <person name="Rea M.C."/>
            <person name="O'Sullivan O."/>
            <person name="Ritari J."/>
            <person name="Douillard F.P."/>
            <person name="Paul Ross R."/>
            <person name="Yang R."/>
            <person name="Briner A.E."/>
            <person name="Felis G.E."/>
            <person name="de Vos W.M."/>
            <person name="Barrangou R."/>
            <person name="Klaenhammer T.R."/>
            <person name="Caufield P.W."/>
            <person name="Cui Y."/>
            <person name="Zhang H."/>
            <person name="O'Toole P.W."/>
        </authorList>
    </citation>
    <scope>NUCLEOTIDE SEQUENCE [LARGE SCALE GENOMIC DNA]</scope>
    <source>
        <strain evidence="11 12">LMG 26013</strain>
    </source>
</reference>
<comment type="function">
    <text evidence="9 10">Fluoride-specific ion channel. Important for reducing fluoride concentration in the cell, thus reducing its toxicity.</text>
</comment>
<name>A0A0R2MGC6_9LACO</name>
<proteinExistence type="inferred from homology"/>
<comment type="caution">
    <text evidence="11">The sequence shown here is derived from an EMBL/GenBank/DDBJ whole genome shotgun (WGS) entry which is preliminary data.</text>
</comment>
<dbReference type="HAMAP" id="MF_00454">
    <property type="entry name" value="FluC"/>
    <property type="match status" value="1"/>
</dbReference>
<evidence type="ECO:0000256" key="5">
    <source>
        <dbReference type="ARBA" id="ARBA00023136"/>
    </source>
</evidence>
<comment type="catalytic activity">
    <reaction evidence="8">
        <text>fluoride(in) = fluoride(out)</text>
        <dbReference type="Rhea" id="RHEA:76159"/>
        <dbReference type="ChEBI" id="CHEBI:17051"/>
    </reaction>
    <physiologicalReaction direction="left-to-right" evidence="8">
        <dbReference type="Rhea" id="RHEA:76160"/>
    </physiologicalReaction>
</comment>
<evidence type="ECO:0000256" key="2">
    <source>
        <dbReference type="ARBA" id="ARBA00022475"/>
    </source>
</evidence>
<keyword evidence="10" id="KW-0813">Transport</keyword>
<feature type="transmembrane region" description="Helical" evidence="10">
    <location>
        <begin position="64"/>
        <end position="83"/>
    </location>
</feature>
<evidence type="ECO:0000313" key="12">
    <source>
        <dbReference type="Proteomes" id="UP000051783"/>
    </source>
</evidence>
<evidence type="ECO:0000256" key="4">
    <source>
        <dbReference type="ARBA" id="ARBA00022989"/>
    </source>
</evidence>
<dbReference type="PANTHER" id="PTHR28259:SF1">
    <property type="entry name" value="FLUORIDE EXPORT PROTEIN 1-RELATED"/>
    <property type="match status" value="1"/>
</dbReference>
<feature type="binding site" evidence="10">
    <location>
        <position position="75"/>
    </location>
    <ligand>
        <name>Na(+)</name>
        <dbReference type="ChEBI" id="CHEBI:29101"/>
        <note>structural</note>
    </ligand>
</feature>
<keyword evidence="3 10" id="KW-0812">Transmembrane</keyword>
<dbReference type="GO" id="GO:0005886">
    <property type="term" value="C:plasma membrane"/>
    <property type="evidence" value="ECO:0007669"/>
    <property type="project" value="UniProtKB-SubCell"/>
</dbReference>
<comment type="similarity">
    <text evidence="7 10">Belongs to the fluoride channel Fluc/FEX (TC 1.A.43) family.</text>
</comment>
<evidence type="ECO:0000256" key="1">
    <source>
        <dbReference type="ARBA" id="ARBA00004651"/>
    </source>
</evidence>
<keyword evidence="2 10" id="KW-1003">Cell membrane</keyword>
<keyword evidence="10" id="KW-0915">Sodium</keyword>
<evidence type="ECO:0000256" key="7">
    <source>
        <dbReference type="ARBA" id="ARBA00035120"/>
    </source>
</evidence>
<dbReference type="Proteomes" id="UP000051783">
    <property type="component" value="Unassembled WGS sequence"/>
</dbReference>
<keyword evidence="6 10" id="KW-0407">Ion channel</keyword>
<evidence type="ECO:0000256" key="9">
    <source>
        <dbReference type="ARBA" id="ARBA00049940"/>
    </source>
</evidence>
<protein>
    <recommendedName>
        <fullName evidence="10">Fluoride-specific ion channel FluC</fullName>
    </recommendedName>
</protein>
<keyword evidence="12" id="KW-1185">Reference proteome</keyword>
<accession>A0A0R2MGC6</accession>
<dbReference type="EMBL" id="JQCL01000057">
    <property type="protein sequence ID" value="KRO10861.1"/>
    <property type="molecule type" value="Genomic_DNA"/>
</dbReference>
<keyword evidence="5 10" id="KW-0472">Membrane</keyword>
<evidence type="ECO:0000256" key="6">
    <source>
        <dbReference type="ARBA" id="ARBA00023303"/>
    </source>
</evidence>
<evidence type="ECO:0000256" key="3">
    <source>
        <dbReference type="ARBA" id="ARBA00022692"/>
    </source>
</evidence>
<sequence>MSYLKKVLAITVFAMLGGGLRELLSLIVTWPQHFWITAIINITGAFILSLITGLLPARLSLSEAVVTGMSVGLVGSFTTFSTFTSETLQLLQNDHSVLAILYIGVSLGLGLLAGLAGNLLSENWLSGDDA</sequence>
<gene>
    <name evidence="10" type="primary">fluC</name>
    <name evidence="10" type="synonym">crcB</name>
    <name evidence="11" type="ORF">IV64_GL002551</name>
</gene>
<dbReference type="InterPro" id="IPR003691">
    <property type="entry name" value="FluC"/>
</dbReference>
<comment type="activity regulation">
    <text evidence="10">Na(+) is not transported, but it plays an essential structural role and its presence is essential for fluoride channel function.</text>
</comment>
<dbReference type="GO" id="GO:0062054">
    <property type="term" value="F:fluoride channel activity"/>
    <property type="evidence" value="ECO:0007669"/>
    <property type="project" value="UniProtKB-UniRule"/>
</dbReference>
<dbReference type="GO" id="GO:0140114">
    <property type="term" value="P:cellular detoxification of fluoride"/>
    <property type="evidence" value="ECO:0007669"/>
    <property type="project" value="UniProtKB-UniRule"/>
</dbReference>
<feature type="transmembrane region" description="Helical" evidence="10">
    <location>
        <begin position="34"/>
        <end position="57"/>
    </location>
</feature>
<dbReference type="PATRIC" id="fig|942150.3.peg.2659"/>
<evidence type="ECO:0000256" key="10">
    <source>
        <dbReference type="HAMAP-Rule" id="MF_00454"/>
    </source>
</evidence>
<keyword evidence="10" id="KW-0479">Metal-binding</keyword>
<dbReference type="PANTHER" id="PTHR28259">
    <property type="entry name" value="FLUORIDE EXPORT PROTEIN 1-RELATED"/>
    <property type="match status" value="1"/>
</dbReference>